<dbReference type="EMBL" id="APBN01000003">
    <property type="protein sequence ID" value="EMT52820.1"/>
    <property type="molecule type" value="Genomic_DNA"/>
</dbReference>
<sequence>MRRMINVLFVFFCLLFLVGAIGFVWQFKLNPDFKGDTETVSELRTIDQPIKGVEVETDIADVVLTTSNLSSATARMVGEVDRKRLDKIKFTTEVSPDGILQVRIKEPTEMQFGFFFHQRVDLELQVMIPEAVYEKIAVNSGTGDFRINAIKAKEGTLKTSTGDIELAGFEGETLTLRTDTGDMDISSVSAKVDAFSSTGDIDSLQLKDMKHDVNVRTDTGDITVSLLKLPEAVKMELATDTGDIKADWPEMSYSEKGEQRVAGSVGTEGPALTVSSSTGDIRIRH</sequence>
<evidence type="ECO:0000313" key="4">
    <source>
        <dbReference type="Proteomes" id="UP000012081"/>
    </source>
</evidence>
<gene>
    <name evidence="3" type="ORF">I532_08572</name>
</gene>
<dbReference type="AlphaFoldDB" id="M8EBE5"/>
<dbReference type="RefSeq" id="WP_003387641.1">
    <property type="nucleotide sequence ID" value="NZ_APBN01000003.1"/>
</dbReference>
<reference evidence="3 4" key="1">
    <citation type="submission" date="2013-03" db="EMBL/GenBank/DDBJ databases">
        <title>Assembly of a new bacterial strain Brevibacillus borstelensis AK1.</title>
        <authorList>
            <person name="Rajan I."/>
            <person name="PoliReddy D."/>
            <person name="Sugumar T."/>
            <person name="Rathinam K."/>
            <person name="Alqarawi S."/>
            <person name="Khalil A.B."/>
            <person name="Sivakumar N."/>
        </authorList>
    </citation>
    <scope>NUCLEOTIDE SEQUENCE [LARGE SCALE GENOMIC DNA]</scope>
    <source>
        <strain evidence="3 4">AK1</strain>
    </source>
</reference>
<comment type="caution">
    <text evidence="3">The sequence shown here is derived from an EMBL/GenBank/DDBJ whole genome shotgun (WGS) entry which is preliminary data.</text>
</comment>
<proteinExistence type="predicted"/>
<accession>M8EBE5</accession>
<keyword evidence="4" id="KW-1185">Reference proteome</keyword>
<evidence type="ECO:0000256" key="1">
    <source>
        <dbReference type="SAM" id="MobiDB-lite"/>
    </source>
</evidence>
<dbReference type="OrthoDB" id="2474277at2"/>
<protein>
    <recommendedName>
        <fullName evidence="2">DUF4097 domain-containing protein</fullName>
    </recommendedName>
</protein>
<dbReference type="STRING" id="1300222.I532_08572"/>
<dbReference type="PANTHER" id="PTHR34094:SF1">
    <property type="entry name" value="PROTEIN FAM185A"/>
    <property type="match status" value="1"/>
</dbReference>
<evidence type="ECO:0000313" key="3">
    <source>
        <dbReference type="EMBL" id="EMT52820.1"/>
    </source>
</evidence>
<organism evidence="3 4">
    <name type="scientific">Brevibacillus borstelensis AK1</name>
    <dbReference type="NCBI Taxonomy" id="1300222"/>
    <lineage>
        <taxon>Bacteria</taxon>
        <taxon>Bacillati</taxon>
        <taxon>Bacillota</taxon>
        <taxon>Bacilli</taxon>
        <taxon>Bacillales</taxon>
        <taxon>Paenibacillaceae</taxon>
        <taxon>Brevibacillus</taxon>
    </lineage>
</organism>
<evidence type="ECO:0000259" key="2">
    <source>
        <dbReference type="Pfam" id="PF13349"/>
    </source>
</evidence>
<feature type="domain" description="DUF4097" evidence="2">
    <location>
        <begin position="131"/>
        <end position="283"/>
    </location>
</feature>
<dbReference type="PATRIC" id="fig|1300222.3.peg.1763"/>
<dbReference type="Proteomes" id="UP000012081">
    <property type="component" value="Unassembled WGS sequence"/>
</dbReference>
<dbReference type="PANTHER" id="PTHR34094">
    <property type="match status" value="1"/>
</dbReference>
<feature type="region of interest" description="Disordered" evidence="1">
    <location>
        <begin position="260"/>
        <end position="285"/>
    </location>
</feature>
<dbReference type="Pfam" id="PF13349">
    <property type="entry name" value="DUF4097"/>
    <property type="match status" value="1"/>
</dbReference>
<name>M8EBE5_9BACL</name>
<dbReference type="InterPro" id="IPR025164">
    <property type="entry name" value="Toastrack_DUF4097"/>
</dbReference>